<evidence type="ECO:0000313" key="1">
    <source>
        <dbReference type="EMBL" id="MQR27006.1"/>
    </source>
</evidence>
<dbReference type="STRING" id="1245.ARA02_07810"/>
<protein>
    <submittedName>
        <fullName evidence="1">DUF2785 domain-containing protein</fullName>
    </submittedName>
</protein>
<sequence length="267" mass="30716">MTLKEQLLQIKQNSPSIISNKLLFEMVENIGSLDSELRDTLIYSLFSDWTTTGKLSVNQEQKVSSFLLDNSYLLQNIDNKNDKLSIFTRSFAALFLASLSYRHNNHSFLSQSQQRQIIEQSIDYIQNEHDFRGLTNDGWAHGIAHIADLLDEVVDFTTFTHNDSILVINAIKNILHNSFLFTADEPGRMVVPVLHLINKNIISDDELNNWITLLNDLKVDNFNAYSNVSLFMIKLQAHLLIAYPDSNKLVSLVNCTIKQNYQRFKYI</sequence>
<dbReference type="AlphaFoldDB" id="A0A222YGJ6"/>
<dbReference type="OrthoDB" id="7619731at2"/>
<dbReference type="RefSeq" id="WP_011680361.1">
    <property type="nucleotide sequence ID" value="NZ_BCMO01000018.1"/>
</dbReference>
<dbReference type="EMBL" id="WIPA01000009">
    <property type="protein sequence ID" value="MQR27006.1"/>
    <property type="molecule type" value="Genomic_DNA"/>
</dbReference>
<evidence type="ECO:0000313" key="2">
    <source>
        <dbReference type="Proteomes" id="UP000469952"/>
    </source>
</evidence>
<organism evidence="1 2">
    <name type="scientific">Leuconostoc mesenteroides</name>
    <dbReference type="NCBI Taxonomy" id="1245"/>
    <lineage>
        <taxon>Bacteria</taxon>
        <taxon>Bacillati</taxon>
        <taxon>Bacillota</taxon>
        <taxon>Bacilli</taxon>
        <taxon>Lactobacillales</taxon>
        <taxon>Lactobacillaceae</taxon>
        <taxon>Leuconostoc</taxon>
    </lineage>
</organism>
<reference evidence="1 2" key="1">
    <citation type="submission" date="2019-10" db="EMBL/GenBank/DDBJ databases">
        <title>WGS of Leuconostoc mesenteroides.</title>
        <authorList>
            <person name="Melo Bolivar J."/>
            <person name="Marino-Ramirez L."/>
            <person name="Villamil Diaz L.M."/>
        </authorList>
    </citation>
    <scope>NUCLEOTIDE SEQUENCE [LARGE SCALE GENOMIC DNA]</scope>
    <source>
        <strain evidence="1 2">M11</strain>
    </source>
</reference>
<comment type="caution">
    <text evidence="1">The sequence shown here is derived from an EMBL/GenBank/DDBJ whole genome shotgun (WGS) entry which is preliminary data.</text>
</comment>
<dbReference type="Pfam" id="PF10978">
    <property type="entry name" value="DUF2785"/>
    <property type="match status" value="1"/>
</dbReference>
<dbReference type="Proteomes" id="UP000469952">
    <property type="component" value="Unassembled WGS sequence"/>
</dbReference>
<name>A0A222YGJ6_LEUME</name>
<proteinExistence type="predicted"/>
<dbReference type="GeneID" id="29577162"/>
<dbReference type="InterPro" id="IPR021247">
    <property type="entry name" value="DUF2785"/>
</dbReference>
<gene>
    <name evidence="1" type="ORF">GFV13_06950</name>
</gene>
<accession>A0A222YGJ6</accession>
<dbReference type="OMA" id="HNSYTTF"/>